<keyword evidence="5 7" id="KW-1133">Transmembrane helix</keyword>
<dbReference type="Pfam" id="PF01757">
    <property type="entry name" value="Acyl_transf_3"/>
    <property type="match status" value="1"/>
</dbReference>
<feature type="transmembrane region" description="Helical" evidence="7">
    <location>
        <begin position="272"/>
        <end position="295"/>
    </location>
</feature>
<dbReference type="RefSeq" id="WP_160918043.1">
    <property type="nucleotide sequence ID" value="NZ_WMEY01000001.1"/>
</dbReference>
<evidence type="ECO:0000256" key="6">
    <source>
        <dbReference type="ARBA" id="ARBA00023136"/>
    </source>
</evidence>
<comment type="caution">
    <text evidence="9">The sequence shown here is derived from an EMBL/GenBank/DDBJ whole genome shotgun (WGS) entry which is preliminary data.</text>
</comment>
<feature type="transmembrane region" description="Helical" evidence="7">
    <location>
        <begin position="127"/>
        <end position="145"/>
    </location>
</feature>
<reference evidence="9 10" key="1">
    <citation type="submission" date="2019-11" db="EMBL/GenBank/DDBJ databases">
        <title>Genome sequences of 17 halophilic strains isolated from different environments.</title>
        <authorList>
            <person name="Furrow R.E."/>
        </authorList>
    </citation>
    <scope>NUCLEOTIDE SEQUENCE [LARGE SCALE GENOMIC DNA]</scope>
    <source>
        <strain evidence="9 10">22506_14_FS</strain>
    </source>
</reference>
<dbReference type="AlphaFoldDB" id="A0A845EQW8"/>
<evidence type="ECO:0000256" key="2">
    <source>
        <dbReference type="ARBA" id="ARBA00007400"/>
    </source>
</evidence>
<keyword evidence="6 7" id="KW-0472">Membrane</keyword>
<feature type="domain" description="Acyltransferase 3" evidence="8">
    <location>
        <begin position="16"/>
        <end position="322"/>
    </location>
</feature>
<keyword evidence="4 7" id="KW-0812">Transmembrane</keyword>
<evidence type="ECO:0000256" key="4">
    <source>
        <dbReference type="ARBA" id="ARBA00022692"/>
    </source>
</evidence>
<proteinExistence type="inferred from homology"/>
<feature type="transmembrane region" description="Helical" evidence="7">
    <location>
        <begin position="86"/>
        <end position="107"/>
    </location>
</feature>
<feature type="transmembrane region" description="Helical" evidence="7">
    <location>
        <begin position="240"/>
        <end position="260"/>
    </location>
</feature>
<evidence type="ECO:0000313" key="10">
    <source>
        <dbReference type="Proteomes" id="UP000447833"/>
    </source>
</evidence>
<dbReference type="GO" id="GO:0009246">
    <property type="term" value="P:enterobacterial common antigen biosynthetic process"/>
    <property type="evidence" value="ECO:0007669"/>
    <property type="project" value="TreeGrafter"/>
</dbReference>
<protein>
    <submittedName>
        <fullName evidence="9">Acyltransferase family protein</fullName>
    </submittedName>
</protein>
<comment type="similarity">
    <text evidence="2">Belongs to the acyltransferase 3 family.</text>
</comment>
<dbReference type="EMBL" id="WMEY01000001">
    <property type="protein sequence ID" value="MYL62162.1"/>
    <property type="molecule type" value="Genomic_DNA"/>
</dbReference>
<feature type="transmembrane region" description="Helical" evidence="7">
    <location>
        <begin position="152"/>
        <end position="169"/>
    </location>
</feature>
<dbReference type="GO" id="GO:0016413">
    <property type="term" value="F:O-acetyltransferase activity"/>
    <property type="evidence" value="ECO:0007669"/>
    <property type="project" value="TreeGrafter"/>
</dbReference>
<dbReference type="InterPro" id="IPR002656">
    <property type="entry name" value="Acyl_transf_3_dom"/>
</dbReference>
<dbReference type="Proteomes" id="UP000447833">
    <property type="component" value="Unassembled WGS sequence"/>
</dbReference>
<accession>A0A845EQW8</accession>
<evidence type="ECO:0000259" key="8">
    <source>
        <dbReference type="Pfam" id="PF01757"/>
    </source>
</evidence>
<evidence type="ECO:0000256" key="5">
    <source>
        <dbReference type="ARBA" id="ARBA00022989"/>
    </source>
</evidence>
<sequence length="354" mass="40440">MQKTNQGQNEIIFLSAITCLFLILVHVLEMFFFGEKQSLNEISSITYQLSQFGIAMFAVIVGIFLFRQSGSRKIEKRIGSFEVSKFVLLFVLWSLFYLILTKVAMNVEVFTGWKESLLNVAMGNSSYHLYFISVVLQFLLFLPVLKLVQTRVGWSLLLFISGMIHYYLLSPSLTAGNELVAQDGLLLKWIFFFVFGGILASHWEYVQSFLKKFNQLGFVTLIGLIGVEGLYYLMEGSIYLGEWSLMIMVPVITMSLLGIYHSVRKVVLLDVFFHSIGESALGLYFVYPLIIFIYSSILPDAVWQKEYFVLVFTLVLGTSVFVSKASRLLLIKIEGIKNPVVKTKMMNQQELRIN</sequence>
<keyword evidence="3" id="KW-1003">Cell membrane</keyword>
<organism evidence="9 10">
    <name type="scientific">Guptibacillus hwajinpoensis</name>
    <dbReference type="NCBI Taxonomy" id="208199"/>
    <lineage>
        <taxon>Bacteria</taxon>
        <taxon>Bacillati</taxon>
        <taxon>Bacillota</taxon>
        <taxon>Bacilli</taxon>
        <taxon>Bacillales</taxon>
        <taxon>Guptibacillaceae</taxon>
        <taxon>Guptibacillus</taxon>
    </lineage>
</organism>
<feature type="transmembrane region" description="Helical" evidence="7">
    <location>
        <begin position="45"/>
        <end position="66"/>
    </location>
</feature>
<evidence type="ECO:0000256" key="1">
    <source>
        <dbReference type="ARBA" id="ARBA00004651"/>
    </source>
</evidence>
<evidence type="ECO:0000313" key="9">
    <source>
        <dbReference type="EMBL" id="MYL62162.1"/>
    </source>
</evidence>
<comment type="subcellular location">
    <subcellularLocation>
        <location evidence="1">Cell membrane</location>
        <topology evidence="1">Multi-pass membrane protein</topology>
    </subcellularLocation>
</comment>
<dbReference type="PANTHER" id="PTHR40074:SF2">
    <property type="entry name" value="O-ACETYLTRANSFERASE WECH"/>
    <property type="match status" value="1"/>
</dbReference>
<name>A0A845EQW8_9BACL</name>
<dbReference type="PANTHER" id="PTHR40074">
    <property type="entry name" value="O-ACETYLTRANSFERASE WECH"/>
    <property type="match status" value="1"/>
</dbReference>
<feature type="transmembrane region" description="Helical" evidence="7">
    <location>
        <begin position="189"/>
        <end position="206"/>
    </location>
</feature>
<gene>
    <name evidence="9" type="ORF">GLW07_02205</name>
</gene>
<dbReference type="GO" id="GO:0005886">
    <property type="term" value="C:plasma membrane"/>
    <property type="evidence" value="ECO:0007669"/>
    <property type="project" value="UniProtKB-SubCell"/>
</dbReference>
<feature type="transmembrane region" description="Helical" evidence="7">
    <location>
        <begin position="12"/>
        <end position="33"/>
    </location>
</feature>
<feature type="transmembrane region" description="Helical" evidence="7">
    <location>
        <begin position="307"/>
        <end position="330"/>
    </location>
</feature>
<feature type="transmembrane region" description="Helical" evidence="7">
    <location>
        <begin position="213"/>
        <end position="234"/>
    </location>
</feature>
<keyword evidence="9" id="KW-0808">Transferase</keyword>
<evidence type="ECO:0000256" key="7">
    <source>
        <dbReference type="SAM" id="Phobius"/>
    </source>
</evidence>
<evidence type="ECO:0000256" key="3">
    <source>
        <dbReference type="ARBA" id="ARBA00022475"/>
    </source>
</evidence>
<keyword evidence="9" id="KW-0012">Acyltransferase</keyword>